<evidence type="ECO:0000313" key="2">
    <source>
        <dbReference type="EMBL" id="KKN98857.1"/>
    </source>
</evidence>
<comment type="caution">
    <text evidence="2">The sequence shown here is derived from an EMBL/GenBank/DDBJ whole genome shotgun (WGS) entry which is preliminary data.</text>
</comment>
<feature type="domain" description="Spore protein YkvP/CgeB glycosyl transferase-like" evidence="1">
    <location>
        <begin position="173"/>
        <end position="317"/>
    </location>
</feature>
<protein>
    <recommendedName>
        <fullName evidence="1">Spore protein YkvP/CgeB glycosyl transferase-like domain-containing protein</fullName>
    </recommendedName>
</protein>
<dbReference type="Pfam" id="PF13524">
    <property type="entry name" value="Glyco_trans_1_2"/>
    <property type="match status" value="1"/>
</dbReference>
<accession>A0A0F9VGA8</accession>
<sequence length="360" mass="40604">MMNKTALYIPRPGARASMVQQGYVDALEYLGWTVYQCDPKSKLGCQRLIEEYGVRLIMTHSRYGIRQLPIQVINANQVTVVVEVLPLNTSNLTVDSPYELAHDDEPNLIKEIDNVVIHTHVESHLWLKLMSGWNDILHLLMAANLTKAMPPTCSVLTDVAMVANFEHRQGIMKHLIEPLFKRVDLLGYSYQAFGDNIWQRAGLNCNGPLPLDSDKLAYIYSSAKVCPNVHTEAQIGLQAFLNERSFTIPLCGGLQVSDNPLATKYLGSYCAVATSTTDFMNKVINLIENQSSRYDKIRAGVRNIAQNHTYFNRLVKIFEKAGLPDHKEEASQKGTRLAIRHCWEIDARISAEERGIPYEN</sequence>
<name>A0A0F9VGA8_9ZZZZ</name>
<dbReference type="AlphaFoldDB" id="A0A0F9VGA8"/>
<dbReference type="InterPro" id="IPR055259">
    <property type="entry name" value="YkvP/CgeB_Glyco_trans-like"/>
</dbReference>
<organism evidence="2">
    <name type="scientific">marine sediment metagenome</name>
    <dbReference type="NCBI Taxonomy" id="412755"/>
    <lineage>
        <taxon>unclassified sequences</taxon>
        <taxon>metagenomes</taxon>
        <taxon>ecological metagenomes</taxon>
    </lineage>
</organism>
<proteinExistence type="predicted"/>
<reference evidence="2" key="1">
    <citation type="journal article" date="2015" name="Nature">
        <title>Complex archaea that bridge the gap between prokaryotes and eukaryotes.</title>
        <authorList>
            <person name="Spang A."/>
            <person name="Saw J.H."/>
            <person name="Jorgensen S.L."/>
            <person name="Zaremba-Niedzwiedzka K."/>
            <person name="Martijn J."/>
            <person name="Lind A.E."/>
            <person name="van Eijk R."/>
            <person name="Schleper C."/>
            <person name="Guy L."/>
            <person name="Ettema T.J."/>
        </authorList>
    </citation>
    <scope>NUCLEOTIDE SEQUENCE</scope>
</reference>
<gene>
    <name evidence="2" type="ORF">LCGC14_0140980</name>
</gene>
<dbReference type="EMBL" id="LAZR01000049">
    <property type="protein sequence ID" value="KKN98857.1"/>
    <property type="molecule type" value="Genomic_DNA"/>
</dbReference>
<evidence type="ECO:0000259" key="1">
    <source>
        <dbReference type="Pfam" id="PF13524"/>
    </source>
</evidence>